<evidence type="ECO:0000256" key="13">
    <source>
        <dbReference type="PROSITE-ProRule" id="PRU00124"/>
    </source>
</evidence>
<feature type="transmembrane region" description="Helical" evidence="15">
    <location>
        <begin position="36"/>
        <end position="61"/>
    </location>
</feature>
<keyword evidence="5" id="KW-0677">Repeat</keyword>
<dbReference type="Gene3D" id="3.30.70.960">
    <property type="entry name" value="SEA domain"/>
    <property type="match status" value="1"/>
</dbReference>
<keyword evidence="10 15" id="KW-0472">Membrane</keyword>
<feature type="domain" description="CUB" evidence="16">
    <location>
        <begin position="216"/>
        <end position="333"/>
    </location>
</feature>
<dbReference type="InterPro" id="IPR023415">
    <property type="entry name" value="LDLR_class-A_CS"/>
</dbReference>
<dbReference type="GO" id="GO:0016020">
    <property type="term" value="C:membrane"/>
    <property type="evidence" value="ECO:0007669"/>
    <property type="project" value="UniProtKB-SubCell"/>
</dbReference>
<dbReference type="InterPro" id="IPR002172">
    <property type="entry name" value="LDrepeatLR_classA_rpt"/>
</dbReference>
<evidence type="ECO:0000259" key="16">
    <source>
        <dbReference type="PROSITE" id="PS01180"/>
    </source>
</evidence>
<organism evidence="19 20">
    <name type="scientific">Acipenser oxyrinchus oxyrinchus</name>
    <dbReference type="NCBI Taxonomy" id="40147"/>
    <lineage>
        <taxon>Eukaryota</taxon>
        <taxon>Metazoa</taxon>
        <taxon>Chordata</taxon>
        <taxon>Craniata</taxon>
        <taxon>Vertebrata</taxon>
        <taxon>Euteleostomi</taxon>
        <taxon>Actinopterygii</taxon>
        <taxon>Chondrostei</taxon>
        <taxon>Acipenseriformes</taxon>
        <taxon>Acipenseridae</taxon>
        <taxon>Acipenser</taxon>
    </lineage>
</organism>
<evidence type="ECO:0000256" key="1">
    <source>
        <dbReference type="ARBA" id="ARBA00004606"/>
    </source>
</evidence>
<dbReference type="GO" id="GO:0009566">
    <property type="term" value="P:fertilization"/>
    <property type="evidence" value="ECO:0007669"/>
    <property type="project" value="UniProtKB-ARBA"/>
</dbReference>
<dbReference type="PROSITE" id="PS01180">
    <property type="entry name" value="CUB"/>
    <property type="match status" value="2"/>
</dbReference>
<dbReference type="InterPro" id="IPR036055">
    <property type="entry name" value="LDL_receptor-like_sf"/>
</dbReference>
<keyword evidence="8" id="KW-0735">Signal-anchor</keyword>
<dbReference type="SMART" id="SM00192">
    <property type="entry name" value="LDLa"/>
    <property type="match status" value="4"/>
</dbReference>
<dbReference type="PANTHER" id="PTHR24252">
    <property type="entry name" value="ACROSIN-RELATED"/>
    <property type="match status" value="1"/>
</dbReference>
<evidence type="ECO:0000256" key="2">
    <source>
        <dbReference type="ARBA" id="ARBA00022670"/>
    </source>
</evidence>
<accession>A0AAD8CIZ1</accession>
<dbReference type="GO" id="GO:0006508">
    <property type="term" value="P:proteolysis"/>
    <property type="evidence" value="ECO:0007669"/>
    <property type="project" value="UniProtKB-KW"/>
</dbReference>
<dbReference type="PANTHER" id="PTHR24252:SF17">
    <property type="entry name" value="SUPPRESSOR OF TUMORIGENICITY 14 PROTEIN HOMOLOG-RELATED"/>
    <property type="match status" value="1"/>
</dbReference>
<comment type="caution">
    <text evidence="13">Lacks conserved residue(s) required for the propagation of feature annotation.</text>
</comment>
<feature type="disulfide bond" evidence="13">
    <location>
        <begin position="530"/>
        <end position="548"/>
    </location>
</feature>
<dbReference type="Pfam" id="PF00089">
    <property type="entry name" value="Trypsin"/>
    <property type="match status" value="1"/>
</dbReference>
<keyword evidence="20" id="KW-1185">Reference proteome</keyword>
<evidence type="ECO:0000256" key="9">
    <source>
        <dbReference type="ARBA" id="ARBA00022989"/>
    </source>
</evidence>
<keyword evidence="9 15" id="KW-1133">Transmembrane helix</keyword>
<feature type="disulfide bond" evidence="13">
    <location>
        <begin position="458"/>
        <end position="476"/>
    </location>
</feature>
<feature type="domain" description="CUB" evidence="16">
    <location>
        <begin position="339"/>
        <end position="446"/>
    </location>
</feature>
<evidence type="ECO:0000256" key="6">
    <source>
        <dbReference type="ARBA" id="ARBA00022801"/>
    </source>
</evidence>
<dbReference type="SUPFAM" id="SSF57424">
    <property type="entry name" value="LDL receptor-like module"/>
    <property type="match status" value="4"/>
</dbReference>
<dbReference type="PROSITE" id="PS50068">
    <property type="entry name" value="LDLRA_2"/>
    <property type="match status" value="4"/>
</dbReference>
<evidence type="ECO:0000256" key="5">
    <source>
        <dbReference type="ARBA" id="ARBA00022737"/>
    </source>
</evidence>
<evidence type="ECO:0000259" key="17">
    <source>
        <dbReference type="PROSITE" id="PS50024"/>
    </source>
</evidence>
<evidence type="ECO:0000256" key="7">
    <source>
        <dbReference type="ARBA" id="ARBA00022825"/>
    </source>
</evidence>
<feature type="disulfide bond" evidence="13">
    <location>
        <begin position="587"/>
        <end position="602"/>
    </location>
</feature>
<sequence length="851" mass="94192">MGSVVEFHPEDRNGRHERVTFLTEKDKMSSRKRHSLLLALLVILSFLVLAGVAAFLIWYFAVRPSEVRGNPQVGPTKDISVPSDQVRVYSGQLVLDDIEYTDSLGSPKTQGFRELSKNLQDLLRDTYSKDTVLFKYYNTSVITGYSEGSVVAYHWTRFDIPSSNSEDLTKFTDSRVTGLLRRLIRQGGVRSGLSFTVRSITASLTDPRMTNTPDSCLYTLRATGSKQSFTSPGYPSPGYPNKSRCQWQIRASKGKAIQLFFPDFDVEDDCDNDFVSIYDSLSPEEKHQLTQQCGNRPPTNNLEVVSSGSVMLVSFISDSSFQHPGFSAEYIEIPRNTACDQVLTDQSGNFSSPHYPSFYPPNLDCNWTIKVPENMKIRLKFAMFRVREPNIDISDCGKDYVEIMSQKYCGERSLLAVASTDNTMVVKFHSDESFTDKGFLAVYNAYDPQNPCPGQFACNTGLCVKTTLRCDGWNDCGDMSDEMDCKCGEDQFKCDNGLCKPKYWVCDQVNDCGDGSDEKSCSCGTDQWKCESGLCIDKNKVCDGTQDCTDHSDEASCSNQGSPTVACTEFTYKCRNGVCLSKSNPECDNSPDCADGSDEQDCNCGKRPYKHNRIVGGTNADVGEWPWQVSLHFKTSGHTCGASIISERWLVSAAHCFPTSNSEYRNPGSWLTYSGLYTQLDYSSAESRKLKSITVHPNYNSFTFDNDVAVLELSDPLEFCSTVYPLCLPDATHTFPAGKSCFVTGWGALAESGSLANILQKAEVKIINDTVCDTVMSGEVTSRMLCSGYLTGGVDACQGDSGGPLVCQESSGRWFQSGIVSWGDGCARRNKPGVYSRVTQLRGWIKEQTGI</sequence>
<feature type="domain" description="Peptidase S1" evidence="18">
    <location>
        <begin position="614"/>
        <end position="850"/>
    </location>
</feature>
<evidence type="ECO:0000313" key="19">
    <source>
        <dbReference type="EMBL" id="KAK1151885.1"/>
    </source>
</evidence>
<comment type="caution">
    <text evidence="19">The sequence shown here is derived from an EMBL/GenBank/DDBJ whole genome shotgun (WGS) entry which is preliminary data.</text>
</comment>
<evidence type="ECO:0000256" key="3">
    <source>
        <dbReference type="ARBA" id="ARBA00022692"/>
    </source>
</evidence>
<dbReference type="CDD" id="cd00190">
    <property type="entry name" value="Tryp_SPc"/>
    <property type="match status" value="1"/>
</dbReference>
<feature type="disulfide bond" evidence="13">
    <location>
        <begin position="506"/>
        <end position="521"/>
    </location>
</feature>
<evidence type="ECO:0000256" key="14">
    <source>
        <dbReference type="RuleBase" id="RU363034"/>
    </source>
</evidence>
<dbReference type="Gene3D" id="2.60.120.290">
    <property type="entry name" value="Spermadhesin, CUB domain"/>
    <property type="match status" value="2"/>
</dbReference>
<proteinExistence type="predicted"/>
<keyword evidence="2 14" id="KW-0645">Protease</keyword>
<protein>
    <recommendedName>
        <fullName evidence="21">Suppressor of tumorigenicity 14 protein homolog</fullName>
    </recommendedName>
</protein>
<dbReference type="Pfam" id="PF01390">
    <property type="entry name" value="SEA"/>
    <property type="match status" value="1"/>
</dbReference>
<dbReference type="CDD" id="cd00112">
    <property type="entry name" value="LDLa"/>
    <property type="match status" value="4"/>
</dbReference>
<dbReference type="SMART" id="SM00020">
    <property type="entry name" value="Tryp_SPc"/>
    <property type="match status" value="1"/>
</dbReference>
<feature type="disulfide bond" evidence="13">
    <location>
        <begin position="470"/>
        <end position="485"/>
    </location>
</feature>
<dbReference type="GO" id="GO:0004252">
    <property type="term" value="F:serine-type endopeptidase activity"/>
    <property type="evidence" value="ECO:0007669"/>
    <property type="project" value="InterPro"/>
</dbReference>
<reference evidence="19" key="1">
    <citation type="submission" date="2022-02" db="EMBL/GenBank/DDBJ databases">
        <title>Atlantic sturgeon de novo genome assembly.</title>
        <authorList>
            <person name="Stock M."/>
            <person name="Klopp C."/>
            <person name="Guiguen Y."/>
            <person name="Cabau C."/>
            <person name="Parinello H."/>
            <person name="Santidrian Yebra-Pimentel E."/>
            <person name="Kuhl H."/>
            <person name="Dirks R.P."/>
            <person name="Guessner J."/>
            <person name="Wuertz S."/>
            <person name="Du K."/>
            <person name="Schartl M."/>
        </authorList>
    </citation>
    <scope>NUCLEOTIDE SEQUENCE</scope>
    <source>
        <strain evidence="19">STURGEONOMICS-FGT-2020</strain>
        <tissue evidence="19">Whole blood</tissue>
    </source>
</reference>
<dbReference type="FunFam" id="2.60.120.290:FF:000005">
    <property type="entry name" value="Procollagen C-endopeptidase enhancer 1"/>
    <property type="match status" value="1"/>
</dbReference>
<feature type="disulfide bond" evidence="13">
    <location>
        <begin position="567"/>
        <end position="579"/>
    </location>
</feature>
<comment type="subcellular location">
    <subcellularLocation>
        <location evidence="1">Membrane</location>
        <topology evidence="1">Single-pass type II membrane protein</topology>
    </subcellularLocation>
</comment>
<dbReference type="PROSITE" id="PS00134">
    <property type="entry name" value="TRYPSIN_HIS"/>
    <property type="match status" value="1"/>
</dbReference>
<dbReference type="SMART" id="SM00042">
    <property type="entry name" value="CUB"/>
    <property type="match status" value="2"/>
</dbReference>
<dbReference type="PROSITE" id="PS01209">
    <property type="entry name" value="LDLRA_1"/>
    <property type="match status" value="1"/>
</dbReference>
<keyword evidence="7 14" id="KW-0720">Serine protease</keyword>
<dbReference type="InterPro" id="IPR000082">
    <property type="entry name" value="SEA_dom"/>
</dbReference>
<dbReference type="InterPro" id="IPR036364">
    <property type="entry name" value="SEA_dom_sf"/>
</dbReference>
<dbReference type="InterPro" id="IPR000859">
    <property type="entry name" value="CUB_dom"/>
</dbReference>
<dbReference type="Pfam" id="PF00431">
    <property type="entry name" value="CUB"/>
    <property type="match status" value="2"/>
</dbReference>
<dbReference type="Proteomes" id="UP001230051">
    <property type="component" value="Unassembled WGS sequence"/>
</dbReference>
<dbReference type="PROSITE" id="PS50024">
    <property type="entry name" value="SEA"/>
    <property type="match status" value="1"/>
</dbReference>
<dbReference type="InterPro" id="IPR001254">
    <property type="entry name" value="Trypsin_dom"/>
</dbReference>
<dbReference type="EMBL" id="JAGXEW010000050">
    <property type="protein sequence ID" value="KAK1151885.1"/>
    <property type="molecule type" value="Genomic_DNA"/>
</dbReference>
<dbReference type="Pfam" id="PF00057">
    <property type="entry name" value="Ldl_recept_a"/>
    <property type="match status" value="4"/>
</dbReference>
<dbReference type="FunFam" id="4.10.400.10:FF:000117">
    <property type="entry name" value="Suppressor of tumorigenicity 14 protein homolog"/>
    <property type="match status" value="1"/>
</dbReference>
<feature type="disulfide bond" evidence="13">
    <location>
        <begin position="487"/>
        <end position="499"/>
    </location>
</feature>
<feature type="disulfide bond" evidence="13">
    <location>
        <begin position="494"/>
        <end position="512"/>
    </location>
</feature>
<name>A0AAD8CIZ1_ACIOX</name>
<keyword evidence="4" id="KW-0732">Signal</keyword>
<evidence type="ECO:0000256" key="8">
    <source>
        <dbReference type="ARBA" id="ARBA00022968"/>
    </source>
</evidence>
<dbReference type="InterPro" id="IPR009003">
    <property type="entry name" value="Peptidase_S1_PA"/>
</dbReference>
<dbReference type="InterPro" id="IPR018114">
    <property type="entry name" value="TRYPSIN_HIS"/>
</dbReference>
<evidence type="ECO:0008006" key="21">
    <source>
        <dbReference type="Google" id="ProtNLM"/>
    </source>
</evidence>
<evidence type="ECO:0000256" key="12">
    <source>
        <dbReference type="ARBA" id="ARBA00023180"/>
    </source>
</evidence>
<dbReference type="AlphaFoldDB" id="A0AAD8CIZ1"/>
<evidence type="ECO:0000256" key="4">
    <source>
        <dbReference type="ARBA" id="ARBA00022729"/>
    </source>
</evidence>
<dbReference type="FunFam" id="2.60.120.290:FF:000003">
    <property type="entry name" value="Neuropilin"/>
    <property type="match status" value="1"/>
</dbReference>
<evidence type="ECO:0000256" key="15">
    <source>
        <dbReference type="SAM" id="Phobius"/>
    </source>
</evidence>
<dbReference type="InterPro" id="IPR035914">
    <property type="entry name" value="Sperma_CUB_dom_sf"/>
</dbReference>
<dbReference type="SUPFAM" id="SSF50494">
    <property type="entry name" value="Trypsin-like serine proteases"/>
    <property type="match status" value="1"/>
</dbReference>
<evidence type="ECO:0000256" key="11">
    <source>
        <dbReference type="ARBA" id="ARBA00023157"/>
    </source>
</evidence>
<evidence type="ECO:0000259" key="18">
    <source>
        <dbReference type="PROSITE" id="PS50240"/>
    </source>
</evidence>
<dbReference type="InterPro" id="IPR043504">
    <property type="entry name" value="Peptidase_S1_PA_chymotrypsin"/>
</dbReference>
<dbReference type="SUPFAM" id="SSF49854">
    <property type="entry name" value="Spermadhesin, CUB domain"/>
    <property type="match status" value="2"/>
</dbReference>
<evidence type="ECO:0000256" key="10">
    <source>
        <dbReference type="ARBA" id="ARBA00023136"/>
    </source>
</evidence>
<keyword evidence="3 15" id="KW-0812">Transmembrane</keyword>
<gene>
    <name evidence="19" type="ORF">AOXY_G32260</name>
</gene>
<dbReference type="SUPFAM" id="SSF82671">
    <property type="entry name" value="SEA domain"/>
    <property type="match status" value="1"/>
</dbReference>
<feature type="disulfide bond" evidence="13">
    <location>
        <begin position="542"/>
        <end position="557"/>
    </location>
</feature>
<feature type="domain" description="SEA" evidence="17">
    <location>
        <begin position="85"/>
        <end position="207"/>
    </location>
</feature>
<dbReference type="CDD" id="cd00041">
    <property type="entry name" value="CUB"/>
    <property type="match status" value="2"/>
</dbReference>
<dbReference type="PROSITE" id="PS00135">
    <property type="entry name" value="TRYPSIN_SER"/>
    <property type="match status" value="1"/>
</dbReference>
<keyword evidence="11 13" id="KW-1015">Disulfide bond</keyword>
<dbReference type="FunFam" id="2.40.10.10:FF:000003">
    <property type="entry name" value="Transmembrane serine protease 3"/>
    <property type="match status" value="1"/>
</dbReference>
<keyword evidence="6 14" id="KW-0378">Hydrolase</keyword>
<feature type="disulfide bond" evidence="13">
    <location>
        <begin position="523"/>
        <end position="535"/>
    </location>
</feature>
<dbReference type="PROSITE" id="PS50240">
    <property type="entry name" value="TRYPSIN_DOM"/>
    <property type="match status" value="1"/>
</dbReference>
<dbReference type="FunFam" id="4.10.400.10:FF:000034">
    <property type="entry name" value="Low-density lipoprotein receptor-related protein 2"/>
    <property type="match status" value="1"/>
</dbReference>
<dbReference type="Gene3D" id="2.40.10.10">
    <property type="entry name" value="Trypsin-like serine proteases"/>
    <property type="match status" value="2"/>
</dbReference>
<dbReference type="Gene3D" id="4.10.400.10">
    <property type="entry name" value="Low-density Lipoprotein Receptor"/>
    <property type="match status" value="4"/>
</dbReference>
<keyword evidence="12" id="KW-0325">Glycoprotein</keyword>
<dbReference type="InterPro" id="IPR033116">
    <property type="entry name" value="TRYPSIN_SER"/>
</dbReference>
<dbReference type="PRINTS" id="PR00261">
    <property type="entry name" value="LDLRECEPTOR"/>
</dbReference>
<evidence type="ECO:0000313" key="20">
    <source>
        <dbReference type="Proteomes" id="UP001230051"/>
    </source>
</evidence>